<evidence type="ECO:0000256" key="7">
    <source>
        <dbReference type="ARBA" id="ARBA00023242"/>
    </source>
</evidence>
<comment type="similarity">
    <text evidence="3">Belongs to the borealin family.</text>
</comment>
<keyword evidence="5" id="KW-0132">Cell division</keyword>
<dbReference type="GO" id="GO:0000070">
    <property type="term" value="P:mitotic sister chromatid segregation"/>
    <property type="evidence" value="ECO:0007669"/>
    <property type="project" value="TreeGrafter"/>
</dbReference>
<keyword evidence="8" id="KW-0131">Cell cycle</keyword>
<dbReference type="GO" id="GO:0051301">
    <property type="term" value="P:cell division"/>
    <property type="evidence" value="ECO:0007669"/>
    <property type="project" value="UniProtKB-KW"/>
</dbReference>
<dbReference type="GO" id="GO:0032133">
    <property type="term" value="C:chromosome passenger complex"/>
    <property type="evidence" value="ECO:0007669"/>
    <property type="project" value="TreeGrafter"/>
</dbReference>
<evidence type="ECO:0000256" key="11">
    <source>
        <dbReference type="SAM" id="Phobius"/>
    </source>
</evidence>
<dbReference type="InterPro" id="IPR018867">
    <property type="entry name" value="Cell_div_borealin"/>
</dbReference>
<evidence type="ECO:0000256" key="6">
    <source>
        <dbReference type="ARBA" id="ARBA00022776"/>
    </source>
</evidence>
<dbReference type="PANTHER" id="PTHR16040">
    <property type="entry name" value="AUSTRALIN, ISOFORM A-RELATED"/>
    <property type="match status" value="1"/>
</dbReference>
<dbReference type="Pfam" id="PF10444">
    <property type="entry name" value="Nbl1_Borealin_N"/>
    <property type="match status" value="1"/>
</dbReference>
<keyword evidence="14" id="KW-1185">Reference proteome</keyword>
<dbReference type="GO" id="GO:0005634">
    <property type="term" value="C:nucleus"/>
    <property type="evidence" value="ECO:0007669"/>
    <property type="project" value="UniProtKB-SubCell"/>
</dbReference>
<dbReference type="GO" id="GO:0000775">
    <property type="term" value="C:chromosome, centromeric region"/>
    <property type="evidence" value="ECO:0007669"/>
    <property type="project" value="UniProtKB-SubCell"/>
</dbReference>
<evidence type="ECO:0000256" key="9">
    <source>
        <dbReference type="ARBA" id="ARBA00023328"/>
    </source>
</evidence>
<gene>
    <name evidence="13" type="ORF">GRF29_77g1975370</name>
</gene>
<organism evidence="13 14">
    <name type="scientific">Pseudopithomyces chartarum</name>
    <dbReference type="NCBI Taxonomy" id="1892770"/>
    <lineage>
        <taxon>Eukaryota</taxon>
        <taxon>Fungi</taxon>
        <taxon>Dikarya</taxon>
        <taxon>Ascomycota</taxon>
        <taxon>Pezizomycotina</taxon>
        <taxon>Dothideomycetes</taxon>
        <taxon>Pleosporomycetidae</taxon>
        <taxon>Pleosporales</taxon>
        <taxon>Massarineae</taxon>
        <taxon>Didymosphaeriaceae</taxon>
        <taxon>Pseudopithomyces</taxon>
    </lineage>
</organism>
<keyword evidence="7" id="KW-0539">Nucleus</keyword>
<dbReference type="InterPro" id="IPR018851">
    <property type="entry name" value="Borealin_N"/>
</dbReference>
<protein>
    <recommendedName>
        <fullName evidence="12">Borealin N-terminal domain-containing protein</fullName>
    </recommendedName>
</protein>
<feature type="compositionally biased region" description="Low complexity" evidence="10">
    <location>
        <begin position="148"/>
        <end position="178"/>
    </location>
</feature>
<keyword evidence="4" id="KW-0158">Chromosome</keyword>
<feature type="transmembrane region" description="Helical" evidence="11">
    <location>
        <begin position="210"/>
        <end position="230"/>
    </location>
</feature>
<feature type="region of interest" description="Disordered" evidence="10">
    <location>
        <begin position="99"/>
        <end position="196"/>
    </location>
</feature>
<keyword evidence="9" id="KW-0137">Centromere</keyword>
<evidence type="ECO:0000256" key="3">
    <source>
        <dbReference type="ARBA" id="ARBA00009914"/>
    </source>
</evidence>
<keyword evidence="6" id="KW-0498">Mitosis</keyword>
<evidence type="ECO:0000313" key="14">
    <source>
        <dbReference type="Proteomes" id="UP001280581"/>
    </source>
</evidence>
<evidence type="ECO:0000256" key="10">
    <source>
        <dbReference type="SAM" id="MobiDB-lite"/>
    </source>
</evidence>
<evidence type="ECO:0000256" key="1">
    <source>
        <dbReference type="ARBA" id="ARBA00004123"/>
    </source>
</evidence>
<reference evidence="13 14" key="1">
    <citation type="submission" date="2021-02" db="EMBL/GenBank/DDBJ databases">
        <title>Genome assembly of Pseudopithomyces chartarum.</title>
        <authorList>
            <person name="Jauregui R."/>
            <person name="Singh J."/>
            <person name="Voisey C."/>
        </authorList>
    </citation>
    <scope>NUCLEOTIDE SEQUENCE [LARGE SCALE GENOMIC DNA]</scope>
    <source>
        <strain evidence="13 14">AGR01</strain>
    </source>
</reference>
<accession>A0AAN6LX51</accession>
<evidence type="ECO:0000313" key="13">
    <source>
        <dbReference type="EMBL" id="KAK3208781.1"/>
    </source>
</evidence>
<evidence type="ECO:0000256" key="8">
    <source>
        <dbReference type="ARBA" id="ARBA00023306"/>
    </source>
</evidence>
<feature type="domain" description="Borealin N-terminal" evidence="12">
    <location>
        <begin position="9"/>
        <end position="63"/>
    </location>
</feature>
<sequence length="248" mass="26302">MSHLTSEAKAALRANLELELKARGEKLVAMCEAQVASLRSRLERRVNRIPNSKRNMSLVELLDASTAAPVKVTKPSPAKKETAPALVLAPVPVRAAVPPAARKTRAAPAKAATKAAPKTTTRGKKRPSDDGDKENEELNVPKKRAKATTKPVAPTNAPAPAARSTRAASKKGAPAAAAHVLSPKPTNNSRPATPRYARRKSLQEFEYRTLAAQLILYATIVIHFVGVAIAKQGLAKALSTDSSSLHVS</sequence>
<keyword evidence="11" id="KW-1133">Transmembrane helix</keyword>
<comment type="caution">
    <text evidence="13">The sequence shown here is derived from an EMBL/GenBank/DDBJ whole genome shotgun (WGS) entry which is preliminary data.</text>
</comment>
<keyword evidence="11" id="KW-0812">Transmembrane</keyword>
<feature type="compositionally biased region" description="Low complexity" evidence="10">
    <location>
        <begin position="99"/>
        <end position="120"/>
    </location>
</feature>
<proteinExistence type="inferred from homology"/>
<dbReference type="EMBL" id="WVTA01000007">
    <property type="protein sequence ID" value="KAK3208781.1"/>
    <property type="molecule type" value="Genomic_DNA"/>
</dbReference>
<evidence type="ECO:0000256" key="4">
    <source>
        <dbReference type="ARBA" id="ARBA00022454"/>
    </source>
</evidence>
<dbReference type="AlphaFoldDB" id="A0AAN6LX51"/>
<dbReference type="Proteomes" id="UP001280581">
    <property type="component" value="Unassembled WGS sequence"/>
</dbReference>
<evidence type="ECO:0000259" key="12">
    <source>
        <dbReference type="Pfam" id="PF10444"/>
    </source>
</evidence>
<keyword evidence="11" id="KW-0472">Membrane</keyword>
<evidence type="ECO:0000256" key="5">
    <source>
        <dbReference type="ARBA" id="ARBA00022618"/>
    </source>
</evidence>
<comment type="subcellular location">
    <subcellularLocation>
        <location evidence="2">Chromosome</location>
        <location evidence="2">Centromere</location>
    </subcellularLocation>
    <subcellularLocation>
        <location evidence="1">Nucleus</location>
    </subcellularLocation>
</comment>
<name>A0AAN6LX51_9PLEO</name>
<dbReference type="GO" id="GO:0051233">
    <property type="term" value="C:spindle midzone"/>
    <property type="evidence" value="ECO:0007669"/>
    <property type="project" value="TreeGrafter"/>
</dbReference>
<evidence type="ECO:0000256" key="2">
    <source>
        <dbReference type="ARBA" id="ARBA00004584"/>
    </source>
</evidence>
<dbReference type="PANTHER" id="PTHR16040:SF7">
    <property type="entry name" value="AUSTRALIN, ISOFORM A-RELATED"/>
    <property type="match status" value="1"/>
</dbReference>